<dbReference type="PANTHER" id="PTHR40031:SF1">
    <property type="entry name" value="MEMBRANE-BOUND METAL-DEPENDENT HYDROLASE"/>
    <property type="match status" value="1"/>
</dbReference>
<comment type="caution">
    <text evidence="2">The sequence shown here is derived from an EMBL/GenBank/DDBJ whole genome shotgun (WGS) entry which is preliminary data.</text>
</comment>
<dbReference type="RefSeq" id="WP_109060671.1">
    <property type="nucleotide sequence ID" value="NZ_QETA01000001.1"/>
</dbReference>
<dbReference type="PANTHER" id="PTHR40031">
    <property type="entry name" value="HYPOTHETICAL MEMBRANE SPANNING PROTEIN"/>
    <property type="match status" value="1"/>
</dbReference>
<dbReference type="EMBL" id="QETA01000001">
    <property type="protein sequence ID" value="PWF25270.1"/>
    <property type="molecule type" value="Genomic_DNA"/>
</dbReference>
<accession>A0A2V1K3W1</accession>
<dbReference type="InterPro" id="IPR053170">
    <property type="entry name" value="Transcription_regulator"/>
</dbReference>
<dbReference type="GO" id="GO:0016787">
    <property type="term" value="F:hydrolase activity"/>
    <property type="evidence" value="ECO:0007669"/>
    <property type="project" value="UniProtKB-KW"/>
</dbReference>
<name>A0A2V1K3W1_9BURK</name>
<feature type="transmembrane region" description="Helical" evidence="1">
    <location>
        <begin position="161"/>
        <end position="180"/>
    </location>
</feature>
<feature type="transmembrane region" description="Helical" evidence="1">
    <location>
        <begin position="124"/>
        <end position="149"/>
    </location>
</feature>
<evidence type="ECO:0000313" key="3">
    <source>
        <dbReference type="Proteomes" id="UP000245212"/>
    </source>
</evidence>
<sequence length="354" mass="39651">MDSLTQAVLGAGIQGALLGRQQGRKAYLYGAILATLPDLDVLVRYADPVSSMTYHRGFSHSLLTLTLFSMVLAWLLRRWRPSPQYSGWRLWLAIWLALITHPLLDAFTSYGTQLWWPWTPVPASWSSIFIIDPIFTLSLLVATLCGLLFGARTWTSWLSAWALVLSGAYLLFTLAAKMIVDSRVEAALRQEGIASTAMFSSPTPLNSLLWRVVVKTPDDRYVELLTGLFDGKVSERGNAALGAEAGQAILAGSFWHDRLAWFSGGWLRYDRIGDALVVTDLRMGTPGNYSFRFKMAEYDPVEAQWNVIVPQRWSGLNLDAGRVRHLLTRIWTPSQEMPVQDWLDGMEPSGVLQQ</sequence>
<keyword evidence="1" id="KW-0472">Membrane</keyword>
<proteinExistence type="predicted"/>
<dbReference type="Proteomes" id="UP000245212">
    <property type="component" value="Unassembled WGS sequence"/>
</dbReference>
<keyword evidence="1" id="KW-0812">Transmembrane</keyword>
<reference evidence="3" key="1">
    <citation type="submission" date="2018-05" db="EMBL/GenBank/DDBJ databases">
        <authorList>
            <person name="Li Y."/>
        </authorList>
    </citation>
    <scope>NUCLEOTIDE SEQUENCE [LARGE SCALE GENOMIC DNA]</scope>
    <source>
        <strain evidence="3">3d-2-2</strain>
    </source>
</reference>
<dbReference type="Pfam" id="PF04307">
    <property type="entry name" value="YdjM"/>
    <property type="match status" value="1"/>
</dbReference>
<keyword evidence="1" id="KW-1133">Transmembrane helix</keyword>
<keyword evidence="3" id="KW-1185">Reference proteome</keyword>
<evidence type="ECO:0000313" key="2">
    <source>
        <dbReference type="EMBL" id="PWF25270.1"/>
    </source>
</evidence>
<gene>
    <name evidence="2" type="ORF">DD235_03735</name>
</gene>
<protein>
    <submittedName>
        <fullName evidence="2">Hydrolase</fullName>
    </submittedName>
</protein>
<organism evidence="2 3">
    <name type="scientific">Corticimicrobacter populi</name>
    <dbReference type="NCBI Taxonomy" id="2175229"/>
    <lineage>
        <taxon>Bacteria</taxon>
        <taxon>Pseudomonadati</taxon>
        <taxon>Pseudomonadota</taxon>
        <taxon>Betaproteobacteria</taxon>
        <taxon>Burkholderiales</taxon>
        <taxon>Alcaligenaceae</taxon>
        <taxon>Corticimicrobacter</taxon>
    </lineage>
</organism>
<feature type="transmembrane region" description="Helical" evidence="1">
    <location>
        <begin position="58"/>
        <end position="76"/>
    </location>
</feature>
<feature type="transmembrane region" description="Helical" evidence="1">
    <location>
        <begin position="88"/>
        <end position="104"/>
    </location>
</feature>
<keyword evidence="2" id="KW-0378">Hydrolase</keyword>
<dbReference type="InterPro" id="IPR007404">
    <property type="entry name" value="YdjM-like"/>
</dbReference>
<dbReference type="AlphaFoldDB" id="A0A2V1K3W1"/>
<evidence type="ECO:0000256" key="1">
    <source>
        <dbReference type="SAM" id="Phobius"/>
    </source>
</evidence>